<dbReference type="OrthoDB" id="119951at2"/>
<evidence type="ECO:0000259" key="2">
    <source>
        <dbReference type="Pfam" id="PF00144"/>
    </source>
</evidence>
<evidence type="ECO:0000256" key="1">
    <source>
        <dbReference type="SAM" id="SignalP"/>
    </source>
</evidence>
<dbReference type="Pfam" id="PF00144">
    <property type="entry name" value="Beta-lactamase"/>
    <property type="match status" value="1"/>
</dbReference>
<evidence type="ECO:0000313" key="4">
    <source>
        <dbReference type="Proteomes" id="UP000446786"/>
    </source>
</evidence>
<accession>A0A845AS40</accession>
<comment type="caution">
    <text evidence="3">The sequence shown here is derived from an EMBL/GenBank/DDBJ whole genome shotgun (WGS) entry which is preliminary data.</text>
</comment>
<organism evidence="3 4">
    <name type="scientific">Parerythrobacter jejuensis</name>
    <dbReference type="NCBI Taxonomy" id="795812"/>
    <lineage>
        <taxon>Bacteria</taxon>
        <taxon>Pseudomonadati</taxon>
        <taxon>Pseudomonadota</taxon>
        <taxon>Alphaproteobacteria</taxon>
        <taxon>Sphingomonadales</taxon>
        <taxon>Erythrobacteraceae</taxon>
        <taxon>Parerythrobacter</taxon>
    </lineage>
</organism>
<feature type="signal peptide" evidence="1">
    <location>
        <begin position="1"/>
        <end position="21"/>
    </location>
</feature>
<keyword evidence="3" id="KW-0378">Hydrolase</keyword>
<dbReference type="InterPro" id="IPR050491">
    <property type="entry name" value="AmpC-like"/>
</dbReference>
<dbReference type="PANTHER" id="PTHR46825">
    <property type="entry name" value="D-ALANYL-D-ALANINE-CARBOXYPEPTIDASE/ENDOPEPTIDASE AMPH"/>
    <property type="match status" value="1"/>
</dbReference>
<reference evidence="3 4" key="1">
    <citation type="submission" date="2019-12" db="EMBL/GenBank/DDBJ databases">
        <title>Genomic-based taxomic classification of the family Erythrobacteraceae.</title>
        <authorList>
            <person name="Xu L."/>
        </authorList>
    </citation>
    <scope>NUCLEOTIDE SEQUENCE [LARGE SCALE GENOMIC DNA]</scope>
    <source>
        <strain evidence="3 4">JCM 16677</strain>
    </source>
</reference>
<keyword evidence="4" id="KW-1185">Reference proteome</keyword>
<dbReference type="Proteomes" id="UP000446786">
    <property type="component" value="Unassembled WGS sequence"/>
</dbReference>
<protein>
    <submittedName>
        <fullName evidence="3">Serine hydrolase</fullName>
    </submittedName>
</protein>
<dbReference type="GO" id="GO:0016787">
    <property type="term" value="F:hydrolase activity"/>
    <property type="evidence" value="ECO:0007669"/>
    <property type="project" value="UniProtKB-KW"/>
</dbReference>
<name>A0A845AS40_9SPHN</name>
<dbReference type="RefSeq" id="WP_160779560.1">
    <property type="nucleotide sequence ID" value="NZ_BAAAZF010000001.1"/>
</dbReference>
<gene>
    <name evidence="3" type="ORF">GRI94_10245</name>
</gene>
<dbReference type="InterPro" id="IPR001466">
    <property type="entry name" value="Beta-lactam-related"/>
</dbReference>
<evidence type="ECO:0000313" key="3">
    <source>
        <dbReference type="EMBL" id="MXP32197.1"/>
    </source>
</evidence>
<feature type="chain" id="PRO_5032847778" evidence="1">
    <location>
        <begin position="22"/>
        <end position="360"/>
    </location>
</feature>
<dbReference type="EMBL" id="WTYE01000001">
    <property type="protein sequence ID" value="MXP32197.1"/>
    <property type="molecule type" value="Genomic_DNA"/>
</dbReference>
<dbReference type="AlphaFoldDB" id="A0A845AS40"/>
<dbReference type="Gene3D" id="3.40.710.10">
    <property type="entry name" value="DD-peptidase/beta-lactamase superfamily"/>
    <property type="match status" value="2"/>
</dbReference>
<proteinExistence type="predicted"/>
<feature type="domain" description="Beta-lactamase-related" evidence="2">
    <location>
        <begin position="27"/>
        <end position="330"/>
    </location>
</feature>
<keyword evidence="1" id="KW-0732">Signal</keyword>
<dbReference type="InterPro" id="IPR012338">
    <property type="entry name" value="Beta-lactam/transpept-like"/>
</dbReference>
<dbReference type="SUPFAM" id="SSF56601">
    <property type="entry name" value="beta-lactamase/transpeptidase-like"/>
    <property type="match status" value="1"/>
</dbReference>
<sequence>MIRTLVALASLWIAAPLAAQEADYAAFADFLDTYRKQNNTPSMSAVILRDGAIVWEGYFGTWDDERDFPTNADTTYYIASVTKPIAATAILAESLAGDLDLGAPMSSDGDWAEFCTYFRGTAIPFMGGGTDMSGHPIPLVDCAKPTTLVEMLDMRANADSFVYNPIAFARIDRVISGSGGRDLRAIVRDRILEPAAMRNVALGWRDPEQGDALRLMTMPYHVEDGAIRKQALSDDDFRASAGMIANPRALAAFDIAYDRGQLVPPAIRKRLIEGVELGPLGDYRLGWFLEDHEGKRLMWHSGKDDQRYSALYLKVPEDRLTLIVLANTEAIWKDGASLVEAKISQNPIGAQFLEDFVEAE</sequence>
<dbReference type="PANTHER" id="PTHR46825:SF9">
    <property type="entry name" value="BETA-LACTAMASE-RELATED DOMAIN-CONTAINING PROTEIN"/>
    <property type="match status" value="1"/>
</dbReference>